<dbReference type="InterPro" id="IPR018317">
    <property type="entry name" value="QueC"/>
</dbReference>
<comment type="function">
    <text evidence="7 11">Catalyzes the ATP-dependent conversion of 7-carboxy-7-deazaguanine (CDG) to 7-cyano-7-deazaguanine (preQ(0)).</text>
</comment>
<evidence type="ECO:0000313" key="12">
    <source>
        <dbReference type="EMBL" id="OQD58009.1"/>
    </source>
</evidence>
<comment type="caution">
    <text evidence="12">The sequence shown here is derived from an EMBL/GenBank/DDBJ whole genome shotgun (WGS) entry which is preliminary data.</text>
</comment>
<dbReference type="InterPro" id="IPR014729">
    <property type="entry name" value="Rossmann-like_a/b/a_fold"/>
</dbReference>
<protein>
    <recommendedName>
        <fullName evidence="9 11">7-cyano-7-deazaguanine synthase</fullName>
        <ecNumber evidence="9 11">6.3.4.20</ecNumber>
    </recommendedName>
    <alternativeName>
        <fullName evidence="11">7-cyano-7-carbaguanine synthase</fullName>
    </alternativeName>
    <alternativeName>
        <fullName evidence="11">Archaeosine biosynthesis protein QueC</fullName>
    </alternativeName>
    <alternativeName>
        <fullName evidence="11">PreQ(0) synthase</fullName>
    </alternativeName>
</protein>
<comment type="similarity">
    <text evidence="8 11">Belongs to the QueC family.</text>
</comment>
<dbReference type="PANTHER" id="PTHR42914:SF1">
    <property type="entry name" value="7-CYANO-7-DEAZAGUANINE SYNTHASE"/>
    <property type="match status" value="1"/>
</dbReference>
<feature type="binding site" evidence="11">
    <location>
        <position position="218"/>
    </location>
    <ligand>
        <name>Zn(2+)</name>
        <dbReference type="ChEBI" id="CHEBI:29105"/>
    </ligand>
</feature>
<dbReference type="EMBL" id="JXMW01000030">
    <property type="protein sequence ID" value="OQD58009.1"/>
    <property type="molecule type" value="Genomic_DNA"/>
</dbReference>
<dbReference type="Gene3D" id="3.40.50.620">
    <property type="entry name" value="HUPs"/>
    <property type="match status" value="1"/>
</dbReference>
<evidence type="ECO:0000256" key="1">
    <source>
        <dbReference type="ARBA" id="ARBA00005061"/>
    </source>
</evidence>
<keyword evidence="2 11" id="KW-0436">Ligase</keyword>
<reference evidence="12 13" key="1">
    <citation type="submission" date="2014-12" db="EMBL/GenBank/DDBJ databases">
        <title>Genome sequence of Methanobrevibacter arboriphilicus DH1, DSM1125.</title>
        <authorList>
            <person name="Poehlein A."/>
            <person name="Thauer R.K."/>
            <person name="Seedorf H."/>
            <person name="Daniel R."/>
        </authorList>
    </citation>
    <scope>NUCLEOTIDE SEQUENCE [LARGE SCALE GENOMIC DNA]</scope>
    <source>
        <strain evidence="12 13">DH1</strain>
    </source>
</reference>
<gene>
    <name evidence="11" type="primary">queC</name>
    <name evidence="12" type="ORF">MBBAR_30c00090</name>
</gene>
<dbReference type="GO" id="GO:0008270">
    <property type="term" value="F:zinc ion binding"/>
    <property type="evidence" value="ECO:0007669"/>
    <property type="project" value="UniProtKB-UniRule"/>
</dbReference>
<keyword evidence="6 11" id="KW-0067">ATP-binding</keyword>
<dbReference type="GO" id="GO:0005524">
    <property type="term" value="F:ATP binding"/>
    <property type="evidence" value="ECO:0007669"/>
    <property type="project" value="UniProtKB-UniRule"/>
</dbReference>
<dbReference type="RefSeq" id="WP_080461103.1">
    <property type="nucleotide sequence ID" value="NZ_JXMW01000030.1"/>
</dbReference>
<evidence type="ECO:0000256" key="8">
    <source>
        <dbReference type="ARBA" id="ARBA00037993"/>
    </source>
</evidence>
<dbReference type="EC" id="6.3.4.20" evidence="9 11"/>
<dbReference type="OrthoDB" id="6532at2157"/>
<keyword evidence="3 11" id="KW-0479">Metal-binding</keyword>
<organism evidence="12 13">
    <name type="scientific">Methanobrevibacter arboriphilus JCM 13429 = DSM 1125</name>
    <dbReference type="NCBI Taxonomy" id="1300164"/>
    <lineage>
        <taxon>Archaea</taxon>
        <taxon>Methanobacteriati</taxon>
        <taxon>Methanobacteriota</taxon>
        <taxon>Methanomada group</taxon>
        <taxon>Methanobacteria</taxon>
        <taxon>Methanobacteriales</taxon>
        <taxon>Methanobacteriaceae</taxon>
        <taxon>Methanobrevibacter</taxon>
    </lineage>
</organism>
<evidence type="ECO:0000256" key="6">
    <source>
        <dbReference type="ARBA" id="ARBA00022840"/>
    </source>
</evidence>
<keyword evidence="4 11" id="KW-0547">Nucleotide-binding</keyword>
<feature type="binding site" evidence="11">
    <location>
        <position position="210"/>
    </location>
    <ligand>
        <name>Zn(2+)</name>
        <dbReference type="ChEBI" id="CHEBI:29105"/>
    </ligand>
</feature>
<evidence type="ECO:0000256" key="3">
    <source>
        <dbReference type="ARBA" id="ARBA00022723"/>
    </source>
</evidence>
<dbReference type="NCBIfam" id="TIGR00364">
    <property type="entry name" value="7-cyano-7-deazaguanine synthase QueC"/>
    <property type="match status" value="1"/>
</dbReference>
<evidence type="ECO:0000256" key="10">
    <source>
        <dbReference type="ARBA" id="ARBA00047890"/>
    </source>
</evidence>
<keyword evidence="5 11" id="KW-0862">Zinc</keyword>
<evidence type="ECO:0000256" key="5">
    <source>
        <dbReference type="ARBA" id="ARBA00022833"/>
    </source>
</evidence>
<accession>A0A1V6N000</accession>
<evidence type="ECO:0000256" key="11">
    <source>
        <dbReference type="HAMAP-Rule" id="MF_01633"/>
    </source>
</evidence>
<dbReference type="AlphaFoldDB" id="A0A1V6N000"/>
<dbReference type="SUPFAM" id="SSF52402">
    <property type="entry name" value="Adenine nucleotide alpha hydrolases-like"/>
    <property type="match status" value="1"/>
</dbReference>
<feature type="binding site" evidence="11">
    <location>
        <position position="224"/>
    </location>
    <ligand>
        <name>Zn(2+)</name>
        <dbReference type="ChEBI" id="CHEBI:29105"/>
    </ligand>
</feature>
<evidence type="ECO:0000256" key="7">
    <source>
        <dbReference type="ARBA" id="ARBA00037768"/>
    </source>
</evidence>
<evidence type="ECO:0000256" key="2">
    <source>
        <dbReference type="ARBA" id="ARBA00022598"/>
    </source>
</evidence>
<dbReference type="UniPathway" id="UPA00391"/>
<dbReference type="PIRSF" id="PIRSF006293">
    <property type="entry name" value="ExsB"/>
    <property type="match status" value="1"/>
</dbReference>
<sequence length="244" mass="26986">MKFKNINNKNINNKKINNKKAISVLSGGLDSTVATSFFAKDYDIHAITFNYGQKSLNQEINASKKICEKLGMRHTIIDIQWLANLGNSALTSDNSIPKVNLDDIDNIDVSKKTANKVWVPGRNVVFTAIATSFAESEGADIIIVGWDKEEAATFPDNSKEFLNSFNELIDIGTISSSKIEIKAPLIDLDKIEIVKLGKKVDAPMDISYSCYTGENNHCGVCESCVRRKRAFIEAGVDDPTIYIE</sequence>
<comment type="pathway">
    <text evidence="1 11">Purine metabolism; 7-cyano-7-deazaguanine biosynthesis.</text>
</comment>
<dbReference type="PANTHER" id="PTHR42914">
    <property type="entry name" value="7-CYANO-7-DEAZAGUANINE SYNTHASE"/>
    <property type="match status" value="1"/>
</dbReference>
<comment type="cofactor">
    <cofactor evidence="11">
        <name>Zn(2+)</name>
        <dbReference type="ChEBI" id="CHEBI:29105"/>
    </cofactor>
    <text evidence="11">Binds 1 zinc ion per subunit.</text>
</comment>
<dbReference type="Pfam" id="PF06508">
    <property type="entry name" value="QueC"/>
    <property type="match status" value="1"/>
</dbReference>
<dbReference type="HAMAP" id="MF_01633">
    <property type="entry name" value="QueC"/>
    <property type="match status" value="1"/>
</dbReference>
<feature type="binding site" evidence="11">
    <location>
        <begin position="25"/>
        <end position="35"/>
    </location>
    <ligand>
        <name>ATP</name>
        <dbReference type="ChEBI" id="CHEBI:30616"/>
    </ligand>
</feature>
<comment type="catalytic activity">
    <reaction evidence="10 11">
        <text>7-carboxy-7-carbaguanine + NH4(+) + 2 ATP = 7-cyano-7-carbaguanine + 2 AMP + 2 diphosphate + 2 H(+)</text>
        <dbReference type="Rhea" id="RHEA:27982"/>
        <dbReference type="ChEBI" id="CHEBI:15378"/>
        <dbReference type="ChEBI" id="CHEBI:28938"/>
        <dbReference type="ChEBI" id="CHEBI:30616"/>
        <dbReference type="ChEBI" id="CHEBI:33019"/>
        <dbReference type="ChEBI" id="CHEBI:45075"/>
        <dbReference type="ChEBI" id="CHEBI:61036"/>
        <dbReference type="ChEBI" id="CHEBI:456215"/>
        <dbReference type="EC" id="6.3.4.20"/>
    </reaction>
</comment>
<dbReference type="Proteomes" id="UP000191661">
    <property type="component" value="Unassembled WGS sequence"/>
</dbReference>
<proteinExistence type="inferred from homology"/>
<dbReference type="CDD" id="cd01995">
    <property type="entry name" value="QueC-like"/>
    <property type="match status" value="1"/>
</dbReference>
<name>A0A1V6N000_METAZ</name>
<dbReference type="GO" id="GO:0016879">
    <property type="term" value="F:ligase activity, forming carbon-nitrogen bonds"/>
    <property type="evidence" value="ECO:0007669"/>
    <property type="project" value="UniProtKB-UniRule"/>
</dbReference>
<keyword evidence="13" id="KW-1185">Reference proteome</keyword>
<evidence type="ECO:0000313" key="13">
    <source>
        <dbReference type="Proteomes" id="UP000191661"/>
    </source>
</evidence>
<feature type="binding site" evidence="11">
    <location>
        <position position="221"/>
    </location>
    <ligand>
        <name>Zn(2+)</name>
        <dbReference type="ChEBI" id="CHEBI:29105"/>
    </ligand>
</feature>
<evidence type="ECO:0000256" key="4">
    <source>
        <dbReference type="ARBA" id="ARBA00022741"/>
    </source>
</evidence>
<evidence type="ECO:0000256" key="9">
    <source>
        <dbReference type="ARBA" id="ARBA00039149"/>
    </source>
</evidence>